<name>A0ABS8SDI6_DATST</name>
<gene>
    <name evidence="2" type="ORF">HAX54_033686</name>
</gene>
<sequence length="136" mass="15337">MTHSRRKQHSARVSSLGGTKEGKPKRPITEDEAENSNEGCKFKEYSIVKHWRRRASNIRVGLIDEFPIPLTSVAKENLPFWFGLCPGVKELKDAIKKKRVVHNLPANSDETPFVKHALYRGEDDPKGRAKTACRGG</sequence>
<dbReference type="Proteomes" id="UP000823775">
    <property type="component" value="Unassembled WGS sequence"/>
</dbReference>
<protein>
    <submittedName>
        <fullName evidence="2">Uncharacterized protein</fullName>
    </submittedName>
</protein>
<organism evidence="2 3">
    <name type="scientific">Datura stramonium</name>
    <name type="common">Jimsonweed</name>
    <name type="synonym">Common thornapple</name>
    <dbReference type="NCBI Taxonomy" id="4076"/>
    <lineage>
        <taxon>Eukaryota</taxon>
        <taxon>Viridiplantae</taxon>
        <taxon>Streptophyta</taxon>
        <taxon>Embryophyta</taxon>
        <taxon>Tracheophyta</taxon>
        <taxon>Spermatophyta</taxon>
        <taxon>Magnoliopsida</taxon>
        <taxon>eudicotyledons</taxon>
        <taxon>Gunneridae</taxon>
        <taxon>Pentapetalae</taxon>
        <taxon>asterids</taxon>
        <taxon>lamiids</taxon>
        <taxon>Solanales</taxon>
        <taxon>Solanaceae</taxon>
        <taxon>Solanoideae</taxon>
        <taxon>Datureae</taxon>
        <taxon>Datura</taxon>
    </lineage>
</organism>
<evidence type="ECO:0000256" key="1">
    <source>
        <dbReference type="SAM" id="MobiDB-lite"/>
    </source>
</evidence>
<evidence type="ECO:0000313" key="2">
    <source>
        <dbReference type="EMBL" id="MCD7456950.1"/>
    </source>
</evidence>
<comment type="caution">
    <text evidence="2">The sequence shown here is derived from an EMBL/GenBank/DDBJ whole genome shotgun (WGS) entry which is preliminary data.</text>
</comment>
<accession>A0ABS8SDI6</accession>
<proteinExistence type="predicted"/>
<dbReference type="EMBL" id="JACEIK010000432">
    <property type="protein sequence ID" value="MCD7456950.1"/>
    <property type="molecule type" value="Genomic_DNA"/>
</dbReference>
<feature type="compositionally biased region" description="Basic and acidic residues" evidence="1">
    <location>
        <begin position="20"/>
        <end position="29"/>
    </location>
</feature>
<evidence type="ECO:0000313" key="3">
    <source>
        <dbReference type="Proteomes" id="UP000823775"/>
    </source>
</evidence>
<reference evidence="2 3" key="1">
    <citation type="journal article" date="2021" name="BMC Genomics">
        <title>Datura genome reveals duplications of psychoactive alkaloid biosynthetic genes and high mutation rate following tissue culture.</title>
        <authorList>
            <person name="Rajewski A."/>
            <person name="Carter-House D."/>
            <person name="Stajich J."/>
            <person name="Litt A."/>
        </authorList>
    </citation>
    <scope>NUCLEOTIDE SEQUENCE [LARGE SCALE GENOMIC DNA]</scope>
    <source>
        <strain evidence="2">AR-01</strain>
    </source>
</reference>
<feature type="compositionally biased region" description="Basic residues" evidence="1">
    <location>
        <begin position="1"/>
        <end position="10"/>
    </location>
</feature>
<feature type="region of interest" description="Disordered" evidence="1">
    <location>
        <begin position="1"/>
        <end position="37"/>
    </location>
</feature>
<keyword evidence="3" id="KW-1185">Reference proteome</keyword>